<dbReference type="SMART" id="SM00632">
    <property type="entry name" value="Aamy_C"/>
    <property type="match status" value="1"/>
</dbReference>
<comment type="similarity">
    <text evidence="4 15">Belongs to the glycosyl hydrolase 13 family.</text>
</comment>
<feature type="domain" description="Alpha-amylase C-terminal" evidence="18">
    <location>
        <begin position="415"/>
        <end position="503"/>
    </location>
</feature>
<evidence type="ECO:0000256" key="11">
    <source>
        <dbReference type="ARBA" id="ARBA00023157"/>
    </source>
</evidence>
<evidence type="ECO:0000256" key="9">
    <source>
        <dbReference type="ARBA" id="ARBA00022801"/>
    </source>
</evidence>
<reference evidence="21" key="1">
    <citation type="submission" date="2013-09" db="EMBL/GenBank/DDBJ databases">
        <title>The Genome Sequence of Anopheles culicifacies species A.</title>
        <authorList>
            <consortium name="The Broad Institute Genomics Platform"/>
            <person name="Neafsey D.E."/>
            <person name="Besansky N."/>
            <person name="Howell P."/>
            <person name="Walton C."/>
            <person name="Young S.K."/>
            <person name="Zeng Q."/>
            <person name="Gargeya S."/>
            <person name="Fitzgerald M."/>
            <person name="Haas B."/>
            <person name="Abouelleil A."/>
            <person name="Allen A.W."/>
            <person name="Alvarado L."/>
            <person name="Arachchi H.M."/>
            <person name="Berlin A.M."/>
            <person name="Chapman S.B."/>
            <person name="Gainer-Dewar J."/>
            <person name="Goldberg J."/>
            <person name="Griggs A."/>
            <person name="Gujja S."/>
            <person name="Hansen M."/>
            <person name="Howarth C."/>
            <person name="Imamovic A."/>
            <person name="Ireland A."/>
            <person name="Larimer J."/>
            <person name="McCowan C."/>
            <person name="Murphy C."/>
            <person name="Pearson M."/>
            <person name="Poon T.W."/>
            <person name="Priest M."/>
            <person name="Roberts A."/>
            <person name="Saif S."/>
            <person name="Shea T."/>
            <person name="Sisk P."/>
            <person name="Sykes S."/>
            <person name="Wortman J."/>
            <person name="Nusbaum C."/>
            <person name="Birren B."/>
        </authorList>
    </citation>
    <scope>NUCLEOTIDE SEQUENCE [LARGE SCALE GENOMIC DNA]</scope>
    <source>
        <strain evidence="21">A-37</strain>
    </source>
</reference>
<dbReference type="SUPFAM" id="SSF51445">
    <property type="entry name" value="(Trans)glycosidases"/>
    <property type="match status" value="1"/>
</dbReference>
<dbReference type="PANTHER" id="PTHR43447">
    <property type="entry name" value="ALPHA-AMYLASE"/>
    <property type="match status" value="1"/>
</dbReference>
<dbReference type="Pfam" id="PF02806">
    <property type="entry name" value="Alpha-amylase_C"/>
    <property type="match status" value="1"/>
</dbReference>
<protein>
    <recommendedName>
        <fullName evidence="6 16">Alpha-amylase</fullName>
        <ecNumber evidence="6 16">3.2.1.1</ecNumber>
    </recommendedName>
</protein>
<dbReference type="InterPro" id="IPR006048">
    <property type="entry name" value="A-amylase/branching_C"/>
</dbReference>
<comment type="subunit">
    <text evidence="5">Monomer.</text>
</comment>
<dbReference type="Gene3D" id="2.60.40.1180">
    <property type="entry name" value="Golgi alpha-mannosidase II"/>
    <property type="match status" value="1"/>
</dbReference>
<evidence type="ECO:0000256" key="12">
    <source>
        <dbReference type="ARBA" id="ARBA00023214"/>
    </source>
</evidence>
<dbReference type="AlphaFoldDB" id="A0A182MKA8"/>
<keyword evidence="7" id="KW-0479">Metal-binding</keyword>
<evidence type="ECO:0000256" key="14">
    <source>
        <dbReference type="ARBA" id="ARBA00023295"/>
    </source>
</evidence>
<dbReference type="InterPro" id="IPR017853">
    <property type="entry name" value="GH"/>
</dbReference>
<accession>A0A182MKA8</accession>
<comment type="cofactor">
    <cofactor evidence="2">
        <name>Ca(2+)</name>
        <dbReference type="ChEBI" id="CHEBI:29108"/>
    </cofactor>
</comment>
<reference evidence="20" key="2">
    <citation type="submission" date="2020-05" db="UniProtKB">
        <authorList>
            <consortium name="EnsemblMetazoa"/>
        </authorList>
    </citation>
    <scope>IDENTIFICATION</scope>
    <source>
        <strain evidence="20">A-37</strain>
    </source>
</reference>
<evidence type="ECO:0000256" key="5">
    <source>
        <dbReference type="ARBA" id="ARBA00011245"/>
    </source>
</evidence>
<feature type="domain" description="Glycosyl hydrolase family 13 catalytic" evidence="19">
    <location>
        <begin position="35"/>
        <end position="406"/>
    </location>
</feature>
<dbReference type="InterPro" id="IPR031319">
    <property type="entry name" value="A-amylase_C"/>
</dbReference>
<evidence type="ECO:0000256" key="13">
    <source>
        <dbReference type="ARBA" id="ARBA00023277"/>
    </source>
</evidence>
<evidence type="ECO:0000256" key="17">
    <source>
        <dbReference type="SAM" id="SignalP"/>
    </source>
</evidence>
<comment type="cofactor">
    <cofactor evidence="3">
        <name>chloride</name>
        <dbReference type="ChEBI" id="CHEBI:17996"/>
    </cofactor>
</comment>
<evidence type="ECO:0000313" key="20">
    <source>
        <dbReference type="EnsemblMetazoa" id="ACUA020351-PA"/>
    </source>
</evidence>
<feature type="signal peptide" evidence="17">
    <location>
        <begin position="1"/>
        <end position="24"/>
    </location>
</feature>
<keyword evidence="12" id="KW-0868">Chloride</keyword>
<evidence type="ECO:0000256" key="3">
    <source>
        <dbReference type="ARBA" id="ARBA00001923"/>
    </source>
</evidence>
<evidence type="ECO:0000256" key="1">
    <source>
        <dbReference type="ARBA" id="ARBA00000548"/>
    </source>
</evidence>
<keyword evidence="9 16" id="KW-0378">Hydrolase</keyword>
<name>A0A182MKA8_9DIPT</name>
<dbReference type="STRING" id="139723.A0A182MKA8"/>
<dbReference type="GO" id="GO:0046872">
    <property type="term" value="F:metal ion binding"/>
    <property type="evidence" value="ECO:0007669"/>
    <property type="project" value="UniProtKB-KW"/>
</dbReference>
<dbReference type="EC" id="3.2.1.1" evidence="6 16"/>
<dbReference type="Pfam" id="PF00128">
    <property type="entry name" value="Alpha-amylase"/>
    <property type="match status" value="1"/>
</dbReference>
<evidence type="ECO:0000313" key="21">
    <source>
        <dbReference type="Proteomes" id="UP000075883"/>
    </source>
</evidence>
<dbReference type="SMART" id="SM00642">
    <property type="entry name" value="Aamy"/>
    <property type="match status" value="1"/>
</dbReference>
<dbReference type="SUPFAM" id="SSF51011">
    <property type="entry name" value="Glycosyl hydrolase domain"/>
    <property type="match status" value="1"/>
</dbReference>
<evidence type="ECO:0000256" key="2">
    <source>
        <dbReference type="ARBA" id="ARBA00001913"/>
    </source>
</evidence>
<evidence type="ECO:0000259" key="19">
    <source>
        <dbReference type="SMART" id="SM00642"/>
    </source>
</evidence>
<evidence type="ECO:0000256" key="8">
    <source>
        <dbReference type="ARBA" id="ARBA00022729"/>
    </source>
</evidence>
<organism evidence="20 21">
    <name type="scientific">Anopheles culicifacies</name>
    <dbReference type="NCBI Taxonomy" id="139723"/>
    <lineage>
        <taxon>Eukaryota</taxon>
        <taxon>Metazoa</taxon>
        <taxon>Ecdysozoa</taxon>
        <taxon>Arthropoda</taxon>
        <taxon>Hexapoda</taxon>
        <taxon>Insecta</taxon>
        <taxon>Pterygota</taxon>
        <taxon>Neoptera</taxon>
        <taxon>Endopterygota</taxon>
        <taxon>Diptera</taxon>
        <taxon>Nematocera</taxon>
        <taxon>Culicoidea</taxon>
        <taxon>Culicidae</taxon>
        <taxon>Anophelinae</taxon>
        <taxon>Anopheles</taxon>
        <taxon>culicifacies species complex</taxon>
    </lineage>
</organism>
<dbReference type="PRINTS" id="PR00110">
    <property type="entry name" value="ALPHAAMYLASE"/>
</dbReference>
<dbReference type="InterPro" id="IPR006047">
    <property type="entry name" value="GH13_cat_dom"/>
</dbReference>
<keyword evidence="8 17" id="KW-0732">Signal</keyword>
<comment type="catalytic activity">
    <reaction evidence="1 16">
        <text>Endohydrolysis of (1-&gt;4)-alpha-D-glucosidic linkages in polysaccharides containing three or more (1-&gt;4)-alpha-linked D-glucose units.</text>
        <dbReference type="EC" id="3.2.1.1"/>
    </reaction>
</comment>
<keyword evidence="11" id="KW-1015">Disulfide bond</keyword>
<keyword evidence="21" id="KW-1185">Reference proteome</keyword>
<evidence type="ECO:0000256" key="16">
    <source>
        <dbReference type="RuleBase" id="RU361134"/>
    </source>
</evidence>
<dbReference type="GO" id="GO:0005975">
    <property type="term" value="P:carbohydrate metabolic process"/>
    <property type="evidence" value="ECO:0007669"/>
    <property type="project" value="InterPro"/>
</dbReference>
<evidence type="ECO:0000256" key="6">
    <source>
        <dbReference type="ARBA" id="ARBA00012595"/>
    </source>
</evidence>
<evidence type="ECO:0000256" key="15">
    <source>
        <dbReference type="RuleBase" id="RU003615"/>
    </source>
</evidence>
<dbReference type="InterPro" id="IPR006046">
    <property type="entry name" value="Alpha_amylase"/>
</dbReference>
<keyword evidence="13 16" id="KW-0119">Carbohydrate metabolism</keyword>
<keyword evidence="10" id="KW-0106">Calcium</keyword>
<sequence length="604" mass="67169">MKLLVRSGVILLLAVAFIGSPVEGQHDPHFVRGHSTIVHLFEWKWSDIADECERFLGPNGYGGVQLSPVNENIIVRLADGSRPWWERYQPISFKLETRSGTEAQFAEMSRRCNAAGVRLYVDIILNHMGATQPVEPALGTGGSTATPSDRQFPAVPFGWPDFNPPCAINDWGNAIEIRNCELVGLHDLNQSVPWVRDRLVDFLNHLIELGVAGFRVDAAKHMWPADLEVIFGRLNNLNTAYGFAPGSRAFLAQEVIDMGSHEAVRKFEYTHLGTVTEFMFSHYLGRAFSGGDALRWLSNFGESWGLLSSRDAFVFVDNHDNQRGHDGILTYKQPKPYKMATAFAAAYPYGQLRIMSSFAFTNFDQGPPADAEGNLLSPIINPDTTCGGGWVCEHRWRQIFHMIHFRNLAWGTPMLHWWDNGNNQIAFARGNVGFVAFNLEPFDMNVILQTGLPAGIYCDVISGSREGETCTGLQVIVEPNGFASISIRANAEDGVIAIHSESGVMKRSKASGQCVRQCSWLKSSTKYSVVMLMVNGSWNKLHRSADTYVSKGRLNMRLGMDTRPGLSSIRISSSDVHCASWTGTLVRRFLRTSSTSSLWSWPIS</sequence>
<evidence type="ECO:0000256" key="10">
    <source>
        <dbReference type="ARBA" id="ARBA00022837"/>
    </source>
</evidence>
<evidence type="ECO:0000259" key="18">
    <source>
        <dbReference type="SMART" id="SM00632"/>
    </source>
</evidence>
<dbReference type="InterPro" id="IPR013780">
    <property type="entry name" value="Glyco_hydro_b"/>
</dbReference>
<dbReference type="Proteomes" id="UP000075883">
    <property type="component" value="Unassembled WGS sequence"/>
</dbReference>
<proteinExistence type="inferred from homology"/>
<evidence type="ECO:0000256" key="4">
    <source>
        <dbReference type="ARBA" id="ARBA00008061"/>
    </source>
</evidence>
<dbReference type="EMBL" id="AXCM01005707">
    <property type="status" value="NOT_ANNOTATED_CDS"/>
    <property type="molecule type" value="Genomic_DNA"/>
</dbReference>
<dbReference type="VEuPathDB" id="VectorBase:ACUA020351"/>
<feature type="chain" id="PRO_5008128528" description="Alpha-amylase" evidence="17">
    <location>
        <begin position="25"/>
        <end position="604"/>
    </location>
</feature>
<dbReference type="CDD" id="cd11317">
    <property type="entry name" value="AmyAc_bac_euk_AmyA"/>
    <property type="match status" value="1"/>
</dbReference>
<evidence type="ECO:0000256" key="7">
    <source>
        <dbReference type="ARBA" id="ARBA00022723"/>
    </source>
</evidence>
<dbReference type="GO" id="GO:0004556">
    <property type="term" value="F:alpha-amylase activity"/>
    <property type="evidence" value="ECO:0007669"/>
    <property type="project" value="UniProtKB-UniRule"/>
</dbReference>
<dbReference type="Gene3D" id="3.20.20.80">
    <property type="entry name" value="Glycosidases"/>
    <property type="match status" value="1"/>
</dbReference>
<dbReference type="EnsemblMetazoa" id="ACUA020351-RA">
    <property type="protein sequence ID" value="ACUA020351-PA"/>
    <property type="gene ID" value="ACUA020351"/>
</dbReference>
<keyword evidence="14 16" id="KW-0326">Glycosidase</keyword>